<accession>A0A0L6U495</accession>
<dbReference type="Proteomes" id="UP000036873">
    <property type="component" value="Unassembled WGS sequence"/>
</dbReference>
<evidence type="ECO:0000259" key="1">
    <source>
        <dbReference type="Pfam" id="PF03358"/>
    </source>
</evidence>
<dbReference type="Gene3D" id="3.40.50.360">
    <property type="match status" value="1"/>
</dbReference>
<dbReference type="PANTHER" id="PTHR43741:SF4">
    <property type="entry name" value="FMN-DEPENDENT NADH:QUINONE OXIDOREDUCTASE"/>
    <property type="match status" value="1"/>
</dbReference>
<feature type="domain" description="NADPH-dependent FMN reductase-like" evidence="1">
    <location>
        <begin position="1"/>
        <end position="142"/>
    </location>
</feature>
<proteinExistence type="predicted"/>
<evidence type="ECO:0000313" key="3">
    <source>
        <dbReference type="Proteomes" id="UP000036873"/>
    </source>
</evidence>
<evidence type="ECO:0000313" key="2">
    <source>
        <dbReference type="EMBL" id="KNZ42625.1"/>
    </source>
</evidence>
<gene>
    <name evidence="2" type="ORF">AKG39_05615</name>
</gene>
<dbReference type="AlphaFoldDB" id="A0A0L6U495"/>
<name>A0A0L6U495_9FIRM</name>
<dbReference type="Pfam" id="PF03358">
    <property type="entry name" value="FMN_red"/>
    <property type="match status" value="1"/>
</dbReference>
<sequence>MKVTVINGNTRHGSTWHCMDLLKQELSRYEAIEVTEFYMPRDMPHFCKGCFSCFLNGEETCPHAESIDPIVKAMEEADLVVLTSPVYGMDVSGQLKALLDHLCFMWLSHRPNPKMFNTVGLSISTTAGAGLSHTTKTMQNSLKFWGLKKRFALKEPVSAMKWDEVPTKNKAKIRRDVALTAKKIAEKVSNIEKQPSPLFRRFMFKMMLGMMKKNTWNPTDRNHWEAQGWLSGEKPF</sequence>
<dbReference type="PANTHER" id="PTHR43741">
    <property type="entry name" value="FMN-DEPENDENT NADH-AZOREDUCTASE 1"/>
    <property type="match status" value="1"/>
</dbReference>
<reference evidence="3" key="1">
    <citation type="submission" date="2015-07" db="EMBL/GenBank/DDBJ databases">
        <title>Draft genome sequence of Acetobacterium bakii DSM 8293, a potential psychrophilic chemical producer through syngas fermentation.</title>
        <authorList>
            <person name="Song Y."/>
            <person name="Hwang S."/>
            <person name="Cho B.-K."/>
        </authorList>
    </citation>
    <scope>NUCLEOTIDE SEQUENCE [LARGE SCALE GENOMIC DNA]</scope>
    <source>
        <strain evidence="3">DSM 8239</strain>
    </source>
</reference>
<dbReference type="STRING" id="52689.AKG39_05615"/>
<organism evidence="2 3">
    <name type="scientific">Acetobacterium bakii</name>
    <dbReference type="NCBI Taxonomy" id="52689"/>
    <lineage>
        <taxon>Bacteria</taxon>
        <taxon>Bacillati</taxon>
        <taxon>Bacillota</taxon>
        <taxon>Clostridia</taxon>
        <taxon>Eubacteriales</taxon>
        <taxon>Eubacteriaceae</taxon>
        <taxon>Acetobacterium</taxon>
    </lineage>
</organism>
<comment type="caution">
    <text evidence="2">The sequence shown here is derived from an EMBL/GenBank/DDBJ whole genome shotgun (WGS) entry which is preliminary data.</text>
</comment>
<keyword evidence="3" id="KW-1185">Reference proteome</keyword>
<dbReference type="GO" id="GO:0016491">
    <property type="term" value="F:oxidoreductase activity"/>
    <property type="evidence" value="ECO:0007669"/>
    <property type="project" value="InterPro"/>
</dbReference>
<dbReference type="SUPFAM" id="SSF52218">
    <property type="entry name" value="Flavoproteins"/>
    <property type="match status" value="1"/>
</dbReference>
<dbReference type="EMBL" id="LGYO01000011">
    <property type="protein sequence ID" value="KNZ42625.1"/>
    <property type="molecule type" value="Genomic_DNA"/>
</dbReference>
<dbReference type="InterPro" id="IPR029039">
    <property type="entry name" value="Flavoprotein-like_sf"/>
</dbReference>
<dbReference type="RefSeq" id="WP_050739384.1">
    <property type="nucleotide sequence ID" value="NZ_LGYO01000011.1"/>
</dbReference>
<dbReference type="InterPro" id="IPR005025">
    <property type="entry name" value="FMN_Rdtase-like_dom"/>
</dbReference>
<dbReference type="InterPro" id="IPR050104">
    <property type="entry name" value="FMN-dep_NADH:Q_OxRdtase_AzoR1"/>
</dbReference>
<protein>
    <recommendedName>
        <fullName evidence="1">NADPH-dependent FMN reductase-like domain-containing protein</fullName>
    </recommendedName>
</protein>